<sequence length="209" mass="22743">MRFIPPLLVAVAVCLSCEGGTSEPVSFYPELRFEVPGPEQAPPADEVRARPIVWEIEPLPTHGGMNPQMLAGVDRLMQEHAAELTGIHAARLRADPLSSGVITANLTTESGVLLFLSLEENTTGDEALATQMLSRMQEWDWPSSGRDVFRVHLHLRRGEGGGFLDAGSRELRPLPEIPPPPVEEEKPAEGETAPEDRLAQSEESLSALP</sequence>
<evidence type="ECO:0000256" key="1">
    <source>
        <dbReference type="SAM" id="MobiDB-lite"/>
    </source>
</evidence>
<dbReference type="AlphaFoldDB" id="A0A1F5EVS4"/>
<accession>A0A1F5EVS4</accession>
<evidence type="ECO:0000313" key="2">
    <source>
        <dbReference type="EMBL" id="OGD71501.1"/>
    </source>
</evidence>
<protein>
    <submittedName>
        <fullName evidence="2">Uncharacterized protein</fullName>
    </submittedName>
</protein>
<comment type="caution">
    <text evidence="2">The sequence shown here is derived from an EMBL/GenBank/DDBJ whole genome shotgun (WGS) entry which is preliminary data.</text>
</comment>
<name>A0A1F5EVS4_9BACT</name>
<proteinExistence type="predicted"/>
<evidence type="ECO:0000313" key="3">
    <source>
        <dbReference type="Proteomes" id="UP000177187"/>
    </source>
</evidence>
<feature type="region of interest" description="Disordered" evidence="1">
    <location>
        <begin position="162"/>
        <end position="209"/>
    </location>
</feature>
<dbReference type="Proteomes" id="UP000177187">
    <property type="component" value="Unassembled WGS sequence"/>
</dbReference>
<dbReference type="EMBL" id="MFAF01000149">
    <property type="protein sequence ID" value="OGD71501.1"/>
    <property type="molecule type" value="Genomic_DNA"/>
</dbReference>
<dbReference type="STRING" id="1817816.A2Y64_03410"/>
<feature type="compositionally biased region" description="Basic and acidic residues" evidence="1">
    <location>
        <begin position="183"/>
        <end position="200"/>
    </location>
</feature>
<organism evidence="2 3">
    <name type="scientific">Candidatus Coatesbacteria bacterium RBG_13_66_14</name>
    <dbReference type="NCBI Taxonomy" id="1817816"/>
    <lineage>
        <taxon>Bacteria</taxon>
        <taxon>Candidatus Coatesiibacteriota</taxon>
    </lineage>
</organism>
<gene>
    <name evidence="2" type="ORF">A2Y64_03410</name>
</gene>
<reference evidence="2 3" key="1">
    <citation type="journal article" date="2016" name="Nat. Commun.">
        <title>Thousands of microbial genomes shed light on interconnected biogeochemical processes in an aquifer system.</title>
        <authorList>
            <person name="Anantharaman K."/>
            <person name="Brown C.T."/>
            <person name="Hug L.A."/>
            <person name="Sharon I."/>
            <person name="Castelle C.J."/>
            <person name="Probst A.J."/>
            <person name="Thomas B.C."/>
            <person name="Singh A."/>
            <person name="Wilkins M.J."/>
            <person name="Karaoz U."/>
            <person name="Brodie E.L."/>
            <person name="Williams K.H."/>
            <person name="Hubbard S.S."/>
            <person name="Banfield J.F."/>
        </authorList>
    </citation>
    <scope>NUCLEOTIDE SEQUENCE [LARGE SCALE GENOMIC DNA]</scope>
</reference>